<dbReference type="Pfam" id="PF00512">
    <property type="entry name" value="HisKA"/>
    <property type="match status" value="1"/>
</dbReference>
<evidence type="ECO:0000256" key="10">
    <source>
        <dbReference type="SAM" id="MobiDB-lite"/>
    </source>
</evidence>
<dbReference type="Gene3D" id="1.10.287.130">
    <property type="match status" value="1"/>
</dbReference>
<dbReference type="Pfam" id="PF05227">
    <property type="entry name" value="CHASE3"/>
    <property type="match status" value="1"/>
</dbReference>
<evidence type="ECO:0000256" key="9">
    <source>
        <dbReference type="ARBA" id="ARBA00023012"/>
    </source>
</evidence>
<comment type="caution">
    <text evidence="14">The sequence shown here is derived from an EMBL/GenBank/DDBJ whole genome shotgun (WGS) entry which is preliminary data.</text>
</comment>
<keyword evidence="15" id="KW-1185">Reference proteome</keyword>
<evidence type="ECO:0000256" key="8">
    <source>
        <dbReference type="ARBA" id="ARBA00022989"/>
    </source>
</evidence>
<evidence type="ECO:0000256" key="1">
    <source>
        <dbReference type="ARBA" id="ARBA00000085"/>
    </source>
</evidence>
<evidence type="ECO:0000259" key="12">
    <source>
        <dbReference type="PROSITE" id="PS50109"/>
    </source>
</evidence>
<feature type="transmembrane region" description="Helical" evidence="11">
    <location>
        <begin position="29"/>
        <end position="52"/>
    </location>
</feature>
<keyword evidence="7" id="KW-0418">Kinase</keyword>
<dbReference type="PANTHER" id="PTHR43304:SF1">
    <property type="entry name" value="PAC DOMAIN-CONTAINING PROTEIN"/>
    <property type="match status" value="1"/>
</dbReference>
<dbReference type="Pfam" id="PF02518">
    <property type="entry name" value="HATPase_c"/>
    <property type="match status" value="1"/>
</dbReference>
<evidence type="ECO:0000256" key="3">
    <source>
        <dbReference type="ARBA" id="ARBA00012438"/>
    </source>
</evidence>
<dbReference type="AlphaFoldDB" id="A0A2S6H0U5"/>
<dbReference type="SMART" id="SM00387">
    <property type="entry name" value="HATPase_c"/>
    <property type="match status" value="1"/>
</dbReference>
<dbReference type="EMBL" id="PTIX01000001">
    <property type="protein sequence ID" value="PPK71061.1"/>
    <property type="molecule type" value="Genomic_DNA"/>
</dbReference>
<dbReference type="InterPro" id="IPR007891">
    <property type="entry name" value="CHASE3"/>
</dbReference>
<dbReference type="SUPFAM" id="SSF47384">
    <property type="entry name" value="Homodimeric domain of signal transducing histidine kinase"/>
    <property type="match status" value="1"/>
</dbReference>
<reference evidence="14 15" key="1">
    <citation type="submission" date="2018-02" db="EMBL/GenBank/DDBJ databases">
        <title>Genomic Encyclopedia of Archaeal and Bacterial Type Strains, Phase II (KMG-II): from individual species to whole genera.</title>
        <authorList>
            <person name="Goeker M."/>
        </authorList>
    </citation>
    <scope>NUCLEOTIDE SEQUENCE [LARGE SCALE GENOMIC DNA]</scope>
    <source>
        <strain evidence="14 15">YU 961-1</strain>
    </source>
</reference>
<dbReference type="SUPFAM" id="SSF55874">
    <property type="entry name" value="ATPase domain of HSP90 chaperone/DNA topoisomerase II/histidine kinase"/>
    <property type="match status" value="1"/>
</dbReference>
<dbReference type="Proteomes" id="UP000239203">
    <property type="component" value="Unassembled WGS sequence"/>
</dbReference>
<dbReference type="CDD" id="cd06225">
    <property type="entry name" value="HAMP"/>
    <property type="match status" value="1"/>
</dbReference>
<sequence>MNESPVVESVGVPPVPEVAQGRWSLRQRWVAASVVVVLVLIGSIVGVAIAIADLSTARARLLDRIGPAVVTTQRLETAAVDQETGLRGFVLSRRDEFLIPYGDGFARYRAARDLVAGAVTDIPHLGEDLAGVDRALNRWRADYADPAIAAVGSGAPVPTAETGRQRFDDVRAALSRLVGDIEVTRAEARGALNDSASRLALTCVIALSTLLVVVVGAVISFTTTVVRPLSRLTDQVRRVADGQFGHEVTVAGPREIASLGHDVDAMRRRIVDELDQANERNSVLDATRRELERSNAELEQFAYIASHDLQEPLRKVASFCQLLERRYADKLDDNARQYIGFAVDGAKRMQGLINDLLAFSRVGRHTTKHRDLDATTLATQATRNLADSIENAGATVTIDPLPTIRGESPLLTSVFQNLIGNAVKFRGTTAPEVHLSATREADHWTFSVTDNGIGIDPQFADRVFAIFQRLHTKETYPGTGIGLAMCRKIIEHHGGTIHLDTAHTPGTRMVFTLPAVDTSSTVEQPTTDPETAPPDTAT</sequence>
<dbReference type="InterPro" id="IPR003594">
    <property type="entry name" value="HATPase_dom"/>
</dbReference>
<feature type="region of interest" description="Disordered" evidence="10">
    <location>
        <begin position="517"/>
        <end position="538"/>
    </location>
</feature>
<dbReference type="EC" id="2.7.13.3" evidence="3"/>
<dbReference type="InterPro" id="IPR036097">
    <property type="entry name" value="HisK_dim/P_sf"/>
</dbReference>
<organism evidence="14 15">
    <name type="scientific">Actinokineospora auranticolor</name>
    <dbReference type="NCBI Taxonomy" id="155976"/>
    <lineage>
        <taxon>Bacteria</taxon>
        <taxon>Bacillati</taxon>
        <taxon>Actinomycetota</taxon>
        <taxon>Actinomycetes</taxon>
        <taxon>Pseudonocardiales</taxon>
        <taxon>Pseudonocardiaceae</taxon>
        <taxon>Actinokineospora</taxon>
    </lineage>
</organism>
<dbReference type="InterPro" id="IPR036890">
    <property type="entry name" value="HATPase_C_sf"/>
</dbReference>
<evidence type="ECO:0000256" key="2">
    <source>
        <dbReference type="ARBA" id="ARBA00004236"/>
    </source>
</evidence>
<dbReference type="PROSITE" id="PS50885">
    <property type="entry name" value="HAMP"/>
    <property type="match status" value="1"/>
</dbReference>
<feature type="compositionally biased region" description="Low complexity" evidence="10">
    <location>
        <begin position="525"/>
        <end position="538"/>
    </location>
</feature>
<dbReference type="PRINTS" id="PR00344">
    <property type="entry name" value="BCTRLSENSOR"/>
</dbReference>
<name>A0A2S6H0U5_9PSEU</name>
<dbReference type="GO" id="GO:0000155">
    <property type="term" value="F:phosphorelay sensor kinase activity"/>
    <property type="evidence" value="ECO:0007669"/>
    <property type="project" value="InterPro"/>
</dbReference>
<keyword evidence="11" id="KW-0472">Membrane</keyword>
<evidence type="ECO:0000313" key="15">
    <source>
        <dbReference type="Proteomes" id="UP000239203"/>
    </source>
</evidence>
<dbReference type="InterPro" id="IPR005467">
    <property type="entry name" value="His_kinase_dom"/>
</dbReference>
<dbReference type="InterPro" id="IPR003661">
    <property type="entry name" value="HisK_dim/P_dom"/>
</dbReference>
<dbReference type="GO" id="GO:0005886">
    <property type="term" value="C:plasma membrane"/>
    <property type="evidence" value="ECO:0007669"/>
    <property type="project" value="UniProtKB-SubCell"/>
</dbReference>
<dbReference type="SMART" id="SM00304">
    <property type="entry name" value="HAMP"/>
    <property type="match status" value="1"/>
</dbReference>
<dbReference type="RefSeq" id="WP_104476031.1">
    <property type="nucleotide sequence ID" value="NZ_CP154825.1"/>
</dbReference>
<evidence type="ECO:0000259" key="13">
    <source>
        <dbReference type="PROSITE" id="PS50885"/>
    </source>
</evidence>
<keyword evidence="6 11" id="KW-0812">Transmembrane</keyword>
<dbReference type="SUPFAM" id="SSF158472">
    <property type="entry name" value="HAMP domain-like"/>
    <property type="match status" value="1"/>
</dbReference>
<accession>A0A2S6H0U5</accession>
<proteinExistence type="predicted"/>
<evidence type="ECO:0000256" key="7">
    <source>
        <dbReference type="ARBA" id="ARBA00022777"/>
    </source>
</evidence>
<dbReference type="Pfam" id="PF00672">
    <property type="entry name" value="HAMP"/>
    <property type="match status" value="1"/>
</dbReference>
<gene>
    <name evidence="14" type="ORF">CLV40_101247</name>
</gene>
<protein>
    <recommendedName>
        <fullName evidence="3">histidine kinase</fullName>
        <ecNumber evidence="3">2.7.13.3</ecNumber>
    </recommendedName>
</protein>
<evidence type="ECO:0000256" key="5">
    <source>
        <dbReference type="ARBA" id="ARBA00022679"/>
    </source>
</evidence>
<keyword evidence="4" id="KW-0597">Phosphoprotein</keyword>
<evidence type="ECO:0000313" key="14">
    <source>
        <dbReference type="EMBL" id="PPK71061.1"/>
    </source>
</evidence>
<evidence type="ECO:0000256" key="11">
    <source>
        <dbReference type="SAM" id="Phobius"/>
    </source>
</evidence>
<dbReference type="Gene3D" id="6.10.340.10">
    <property type="match status" value="1"/>
</dbReference>
<dbReference type="SMART" id="SM00388">
    <property type="entry name" value="HisKA"/>
    <property type="match status" value="1"/>
</dbReference>
<dbReference type="OrthoDB" id="9808408at2"/>
<comment type="catalytic activity">
    <reaction evidence="1">
        <text>ATP + protein L-histidine = ADP + protein N-phospho-L-histidine.</text>
        <dbReference type="EC" id="2.7.13.3"/>
    </reaction>
</comment>
<dbReference type="InterPro" id="IPR052162">
    <property type="entry name" value="Sensor_kinase/Photoreceptor"/>
</dbReference>
<keyword evidence="5" id="KW-0808">Transferase</keyword>
<feature type="transmembrane region" description="Helical" evidence="11">
    <location>
        <begin position="199"/>
        <end position="221"/>
    </location>
</feature>
<dbReference type="PANTHER" id="PTHR43304">
    <property type="entry name" value="PHYTOCHROME-LIKE PROTEIN CPH1"/>
    <property type="match status" value="1"/>
</dbReference>
<dbReference type="InterPro" id="IPR003660">
    <property type="entry name" value="HAMP_dom"/>
</dbReference>
<feature type="domain" description="HAMP" evidence="13">
    <location>
        <begin position="223"/>
        <end position="275"/>
    </location>
</feature>
<dbReference type="Gene3D" id="3.30.565.10">
    <property type="entry name" value="Histidine kinase-like ATPase, C-terminal domain"/>
    <property type="match status" value="1"/>
</dbReference>
<evidence type="ECO:0000256" key="4">
    <source>
        <dbReference type="ARBA" id="ARBA00022553"/>
    </source>
</evidence>
<evidence type="ECO:0000256" key="6">
    <source>
        <dbReference type="ARBA" id="ARBA00022692"/>
    </source>
</evidence>
<keyword evidence="9" id="KW-0902">Two-component regulatory system</keyword>
<comment type="subcellular location">
    <subcellularLocation>
        <location evidence="2">Cell membrane</location>
    </subcellularLocation>
</comment>
<dbReference type="CDD" id="cd00082">
    <property type="entry name" value="HisKA"/>
    <property type="match status" value="1"/>
</dbReference>
<dbReference type="FunFam" id="3.30.565.10:FF:000006">
    <property type="entry name" value="Sensor histidine kinase WalK"/>
    <property type="match status" value="1"/>
</dbReference>
<dbReference type="InterPro" id="IPR004358">
    <property type="entry name" value="Sig_transdc_His_kin-like_C"/>
</dbReference>
<feature type="domain" description="Histidine kinase" evidence="12">
    <location>
        <begin position="304"/>
        <end position="517"/>
    </location>
</feature>
<keyword evidence="8 11" id="KW-1133">Transmembrane helix</keyword>
<dbReference type="PROSITE" id="PS50109">
    <property type="entry name" value="HIS_KIN"/>
    <property type="match status" value="1"/>
</dbReference>